<evidence type="ECO:0000313" key="2">
    <source>
        <dbReference type="EMBL" id="QDU79102.1"/>
    </source>
</evidence>
<feature type="transmembrane region" description="Helical" evidence="1">
    <location>
        <begin position="69"/>
        <end position="90"/>
    </location>
</feature>
<organism evidence="2 3">
    <name type="scientific">Polystyrenella longa</name>
    <dbReference type="NCBI Taxonomy" id="2528007"/>
    <lineage>
        <taxon>Bacteria</taxon>
        <taxon>Pseudomonadati</taxon>
        <taxon>Planctomycetota</taxon>
        <taxon>Planctomycetia</taxon>
        <taxon>Planctomycetales</taxon>
        <taxon>Planctomycetaceae</taxon>
        <taxon>Polystyrenella</taxon>
    </lineage>
</organism>
<keyword evidence="1" id="KW-0812">Transmembrane</keyword>
<keyword evidence="1" id="KW-0472">Membrane</keyword>
<feature type="transmembrane region" description="Helical" evidence="1">
    <location>
        <begin position="97"/>
        <end position="118"/>
    </location>
</feature>
<name>A0A518CIQ0_9PLAN</name>
<evidence type="ECO:0000313" key="3">
    <source>
        <dbReference type="Proteomes" id="UP000317178"/>
    </source>
</evidence>
<feature type="transmembrane region" description="Helical" evidence="1">
    <location>
        <begin position="12"/>
        <end position="32"/>
    </location>
</feature>
<evidence type="ECO:0000256" key="1">
    <source>
        <dbReference type="SAM" id="Phobius"/>
    </source>
</evidence>
<gene>
    <name evidence="2" type="ORF">Pla110_08060</name>
</gene>
<proteinExistence type="predicted"/>
<dbReference type="EMBL" id="CP036281">
    <property type="protein sequence ID" value="QDU79102.1"/>
    <property type="molecule type" value="Genomic_DNA"/>
</dbReference>
<feature type="transmembrane region" description="Helical" evidence="1">
    <location>
        <begin position="124"/>
        <end position="141"/>
    </location>
</feature>
<accession>A0A518CIQ0</accession>
<evidence type="ECO:0008006" key="4">
    <source>
        <dbReference type="Google" id="ProtNLM"/>
    </source>
</evidence>
<sequence>MNSHSVQHSLLLKIAMIAVRVALAFSFLSAVADRFGLWGEPGTGEVAWGNFTAFTDYTAMLLWFLPQGLVPLFAWMATVIEIVLAIGLLVGYQLRIFAYGSSLMLLTFALSMSVATGAEGPFTYSVWTASAAAFLLGTLSVPTGRGSDFN</sequence>
<dbReference type="Proteomes" id="UP000317178">
    <property type="component" value="Chromosome"/>
</dbReference>
<keyword evidence="3" id="KW-1185">Reference proteome</keyword>
<dbReference type="AlphaFoldDB" id="A0A518CIQ0"/>
<dbReference type="OrthoDB" id="291716at2"/>
<protein>
    <recommendedName>
        <fullName evidence="4">DoxX</fullName>
    </recommendedName>
</protein>
<reference evidence="2 3" key="1">
    <citation type="submission" date="2019-02" db="EMBL/GenBank/DDBJ databases">
        <title>Deep-cultivation of Planctomycetes and their phenomic and genomic characterization uncovers novel biology.</title>
        <authorList>
            <person name="Wiegand S."/>
            <person name="Jogler M."/>
            <person name="Boedeker C."/>
            <person name="Pinto D."/>
            <person name="Vollmers J."/>
            <person name="Rivas-Marin E."/>
            <person name="Kohn T."/>
            <person name="Peeters S.H."/>
            <person name="Heuer A."/>
            <person name="Rast P."/>
            <person name="Oberbeckmann S."/>
            <person name="Bunk B."/>
            <person name="Jeske O."/>
            <person name="Meyerdierks A."/>
            <person name="Storesund J.E."/>
            <person name="Kallscheuer N."/>
            <person name="Luecker S."/>
            <person name="Lage O.M."/>
            <person name="Pohl T."/>
            <person name="Merkel B.J."/>
            <person name="Hornburger P."/>
            <person name="Mueller R.-W."/>
            <person name="Bruemmer F."/>
            <person name="Labrenz M."/>
            <person name="Spormann A.M."/>
            <person name="Op den Camp H."/>
            <person name="Overmann J."/>
            <person name="Amann R."/>
            <person name="Jetten M.S.M."/>
            <person name="Mascher T."/>
            <person name="Medema M.H."/>
            <person name="Devos D.P."/>
            <person name="Kaster A.-K."/>
            <person name="Ovreas L."/>
            <person name="Rohde M."/>
            <person name="Galperin M.Y."/>
            <person name="Jogler C."/>
        </authorList>
    </citation>
    <scope>NUCLEOTIDE SEQUENCE [LARGE SCALE GENOMIC DNA]</scope>
    <source>
        <strain evidence="2 3">Pla110</strain>
    </source>
</reference>
<keyword evidence="1" id="KW-1133">Transmembrane helix</keyword>
<dbReference type="RefSeq" id="WP_144993438.1">
    <property type="nucleotide sequence ID" value="NZ_CP036281.1"/>
</dbReference>
<dbReference type="KEGG" id="plon:Pla110_08060"/>